<evidence type="ECO:0000256" key="3">
    <source>
        <dbReference type="ARBA" id="ARBA00021035"/>
    </source>
</evidence>
<gene>
    <name evidence="14" type="primary">dnaN</name>
    <name evidence="14" type="ORF">Q2362_02090</name>
</gene>
<dbReference type="InterPro" id="IPR022634">
    <property type="entry name" value="DNA_polIII_beta_N"/>
</dbReference>
<reference evidence="14 15" key="1">
    <citation type="submission" date="2023-06" db="EMBL/GenBank/DDBJ databases">
        <title>Campylobacter magnum sp. nov., isolated from cecal contents of domestic pigs (Sus scrofa domesticus).</title>
        <authorList>
            <person name="Papic B."/>
            <person name="Gruntar I."/>
        </authorList>
    </citation>
    <scope>NUCLEOTIDE SEQUENCE [LARGE SCALE GENOMIC DNA]</scope>
    <source>
        <strain evidence="15">34484-21</strain>
    </source>
</reference>
<feature type="domain" description="DNA polymerase III beta sliding clamp N-terminal" evidence="11">
    <location>
        <begin position="1"/>
        <end position="118"/>
    </location>
</feature>
<dbReference type="NCBIfam" id="TIGR00663">
    <property type="entry name" value="dnan"/>
    <property type="match status" value="1"/>
</dbReference>
<dbReference type="CDD" id="cd00140">
    <property type="entry name" value="beta_clamp"/>
    <property type="match status" value="1"/>
</dbReference>
<evidence type="ECO:0000313" key="15">
    <source>
        <dbReference type="Proteomes" id="UP001171111"/>
    </source>
</evidence>
<keyword evidence="7 10" id="KW-0235">DNA replication</keyword>
<name>A0ABT8T5G9_9BACT</name>
<evidence type="ECO:0000259" key="11">
    <source>
        <dbReference type="Pfam" id="PF00712"/>
    </source>
</evidence>
<dbReference type="SMART" id="SM00480">
    <property type="entry name" value="POL3Bc"/>
    <property type="match status" value="1"/>
</dbReference>
<dbReference type="PANTHER" id="PTHR30478:SF0">
    <property type="entry name" value="BETA SLIDING CLAMP"/>
    <property type="match status" value="1"/>
</dbReference>
<evidence type="ECO:0000259" key="13">
    <source>
        <dbReference type="Pfam" id="PF02768"/>
    </source>
</evidence>
<evidence type="ECO:0000256" key="7">
    <source>
        <dbReference type="ARBA" id="ARBA00022705"/>
    </source>
</evidence>
<keyword evidence="9" id="KW-0238">DNA-binding</keyword>
<dbReference type="GO" id="GO:0003887">
    <property type="term" value="F:DNA-directed DNA polymerase activity"/>
    <property type="evidence" value="ECO:0007669"/>
    <property type="project" value="UniProtKB-EC"/>
</dbReference>
<feature type="domain" description="DNA polymerase III beta sliding clamp central" evidence="12">
    <location>
        <begin position="131"/>
        <end position="238"/>
    </location>
</feature>
<keyword evidence="15" id="KW-1185">Reference proteome</keyword>
<dbReference type="Proteomes" id="UP001171111">
    <property type="component" value="Unassembled WGS sequence"/>
</dbReference>
<keyword evidence="5 10" id="KW-0808">Transferase</keyword>
<keyword evidence="6 10" id="KW-0548">Nucleotidyltransferase</keyword>
<evidence type="ECO:0000259" key="12">
    <source>
        <dbReference type="Pfam" id="PF02767"/>
    </source>
</evidence>
<dbReference type="PIRSF" id="PIRSF000804">
    <property type="entry name" value="DNA_pol_III_b"/>
    <property type="match status" value="1"/>
</dbReference>
<dbReference type="InterPro" id="IPR001001">
    <property type="entry name" value="DNA_polIII_beta"/>
</dbReference>
<dbReference type="InterPro" id="IPR022635">
    <property type="entry name" value="DNA_polIII_beta_C"/>
</dbReference>
<comment type="function">
    <text evidence="10">Confers DNA tethering and processivity to DNA polymerases and other proteins. Acts as a clamp, forming a ring around DNA (a reaction catalyzed by the clamp-loading complex) which diffuses in an ATP-independent manner freely and bidirectionally along dsDNA. Initially characterized for its ability to contact the catalytic subunit of DNA polymerase III (Pol III), a complex, multichain enzyme responsible for most of the replicative synthesis in bacteria; Pol III exhibits 3'-5' exonuclease proofreading activity. The beta chain is required for initiation of replication as well as for processivity of DNA replication.</text>
</comment>
<proteinExistence type="inferred from homology"/>
<keyword evidence="4 10" id="KW-0963">Cytoplasm</keyword>
<dbReference type="InterPro" id="IPR046938">
    <property type="entry name" value="DNA_clamp_sf"/>
</dbReference>
<dbReference type="RefSeq" id="WP_302243650.1">
    <property type="nucleotide sequence ID" value="NZ_JAULJQ010000002.1"/>
</dbReference>
<dbReference type="Pfam" id="PF02768">
    <property type="entry name" value="DNA_pol3_beta_3"/>
    <property type="match status" value="1"/>
</dbReference>
<dbReference type="InterPro" id="IPR022637">
    <property type="entry name" value="DNA_polIII_beta_cen"/>
</dbReference>
<comment type="subcellular location">
    <subcellularLocation>
        <location evidence="1 10">Cytoplasm</location>
    </subcellularLocation>
</comment>
<dbReference type="PANTHER" id="PTHR30478">
    <property type="entry name" value="DNA POLYMERASE III SUBUNIT BETA"/>
    <property type="match status" value="1"/>
</dbReference>
<dbReference type="EMBL" id="JAULJQ010000002">
    <property type="protein sequence ID" value="MDO2408889.1"/>
    <property type="molecule type" value="Genomic_DNA"/>
</dbReference>
<dbReference type="Pfam" id="PF02767">
    <property type="entry name" value="DNA_pol3_beta_2"/>
    <property type="match status" value="1"/>
</dbReference>
<organism evidence="14 15">
    <name type="scientific">Campylobacter magnus</name>
    <dbReference type="NCBI Taxonomy" id="3026462"/>
    <lineage>
        <taxon>Bacteria</taxon>
        <taxon>Pseudomonadati</taxon>
        <taxon>Campylobacterota</taxon>
        <taxon>Epsilonproteobacteria</taxon>
        <taxon>Campylobacterales</taxon>
        <taxon>Campylobacteraceae</taxon>
        <taxon>Campylobacter</taxon>
    </lineage>
</organism>
<evidence type="ECO:0000256" key="4">
    <source>
        <dbReference type="ARBA" id="ARBA00022490"/>
    </source>
</evidence>
<feature type="domain" description="DNA polymerase III beta sliding clamp C-terminal" evidence="13">
    <location>
        <begin position="241"/>
        <end position="344"/>
    </location>
</feature>
<dbReference type="SUPFAM" id="SSF55979">
    <property type="entry name" value="DNA clamp"/>
    <property type="match status" value="3"/>
</dbReference>
<evidence type="ECO:0000256" key="8">
    <source>
        <dbReference type="ARBA" id="ARBA00022932"/>
    </source>
</evidence>
<protein>
    <recommendedName>
        <fullName evidence="3 10">Beta sliding clamp</fullName>
    </recommendedName>
</protein>
<accession>A0ABT8T5G9</accession>
<keyword evidence="8 10" id="KW-0239">DNA-directed DNA polymerase</keyword>
<evidence type="ECO:0000256" key="10">
    <source>
        <dbReference type="PIRNR" id="PIRNR000804"/>
    </source>
</evidence>
<evidence type="ECO:0000313" key="14">
    <source>
        <dbReference type="EMBL" id="MDO2408889.1"/>
    </source>
</evidence>
<evidence type="ECO:0000256" key="5">
    <source>
        <dbReference type="ARBA" id="ARBA00022679"/>
    </source>
</evidence>
<comment type="subunit">
    <text evidence="10">Forms a ring-shaped head-to-tail homodimer around DNA.</text>
</comment>
<evidence type="ECO:0000256" key="6">
    <source>
        <dbReference type="ARBA" id="ARBA00022695"/>
    </source>
</evidence>
<comment type="similarity">
    <text evidence="2 10">Belongs to the beta sliding clamp family.</text>
</comment>
<evidence type="ECO:0000256" key="9">
    <source>
        <dbReference type="ARBA" id="ARBA00023125"/>
    </source>
</evidence>
<evidence type="ECO:0000256" key="1">
    <source>
        <dbReference type="ARBA" id="ARBA00004496"/>
    </source>
</evidence>
<comment type="caution">
    <text evidence="14">The sequence shown here is derived from an EMBL/GenBank/DDBJ whole genome shotgun (WGS) entry which is preliminary data.</text>
</comment>
<dbReference type="Pfam" id="PF00712">
    <property type="entry name" value="DNA_pol3_beta"/>
    <property type="match status" value="1"/>
</dbReference>
<evidence type="ECO:0000256" key="2">
    <source>
        <dbReference type="ARBA" id="ARBA00010752"/>
    </source>
</evidence>
<sequence length="355" mass="40428">MKFTIKRQVLEKYISNLNSFTEKKDQSAVNSHIYFKIDEQGLVLKATDNEIGLEYLVTDVELKESGEATAHGKNLLDIIKNLKDGEITLSSENDNLHVKQNRSQFKIAMQRASDFPFFPSLENKDKFDINAGILSQSLKKVEYCIDPNNPKYEFTGALLDIKENGMNIVASDGRRLAVYELNISAGKNIKIIIPKRAITEIQKLLTQNIEIFYDETILMARAENFVFFTKLINGTYADYERLINSNFANKITLNRNEIIDGIKTVKLLSEDIKISFSKEIINFSTQNQLGEIAQTETETNLEINGNYDIKVKSKNILDFLGAIESDSFEFNYNDAGMPIMLKSENLRIMIVQVSK</sequence>
<dbReference type="Gene3D" id="3.10.150.10">
    <property type="entry name" value="DNA Polymerase III, subunit A, domain 2"/>
    <property type="match status" value="3"/>
</dbReference>